<dbReference type="OrthoDB" id="6431928at2759"/>
<dbReference type="EMBL" id="BMAV01015129">
    <property type="protein sequence ID" value="GFY64193.1"/>
    <property type="molecule type" value="Genomic_DNA"/>
</dbReference>
<reference evidence="2" key="1">
    <citation type="submission" date="2020-08" db="EMBL/GenBank/DDBJ databases">
        <title>Multicomponent nature underlies the extraordinary mechanical properties of spider dragline silk.</title>
        <authorList>
            <person name="Kono N."/>
            <person name="Nakamura H."/>
            <person name="Mori M."/>
            <person name="Yoshida Y."/>
            <person name="Ohtoshi R."/>
            <person name="Malay A.D."/>
            <person name="Moran D.A.P."/>
            <person name="Tomita M."/>
            <person name="Numata K."/>
            <person name="Arakawa K."/>
        </authorList>
    </citation>
    <scope>NUCLEOTIDE SEQUENCE</scope>
</reference>
<accession>A0A8X6Y219</accession>
<evidence type="ECO:0000259" key="1">
    <source>
        <dbReference type="Pfam" id="PF02931"/>
    </source>
</evidence>
<dbReference type="AlphaFoldDB" id="A0A8X6Y219"/>
<proteinExistence type="predicted"/>
<protein>
    <recommendedName>
        <fullName evidence="1">Neurotransmitter-gated ion-channel ligand-binding domain-containing protein</fullName>
    </recommendedName>
</protein>
<gene>
    <name evidence="2" type="ORF">TNIN_126001</name>
</gene>
<dbReference type="InterPro" id="IPR006202">
    <property type="entry name" value="Neur_chan_lig-bd"/>
</dbReference>
<dbReference type="InterPro" id="IPR036734">
    <property type="entry name" value="Neur_chan_lig-bd_sf"/>
</dbReference>
<organism evidence="2 3">
    <name type="scientific">Trichonephila inaurata madagascariensis</name>
    <dbReference type="NCBI Taxonomy" id="2747483"/>
    <lineage>
        <taxon>Eukaryota</taxon>
        <taxon>Metazoa</taxon>
        <taxon>Ecdysozoa</taxon>
        <taxon>Arthropoda</taxon>
        <taxon>Chelicerata</taxon>
        <taxon>Arachnida</taxon>
        <taxon>Araneae</taxon>
        <taxon>Araneomorphae</taxon>
        <taxon>Entelegynae</taxon>
        <taxon>Araneoidea</taxon>
        <taxon>Nephilidae</taxon>
        <taxon>Trichonephila</taxon>
        <taxon>Trichonephila inaurata</taxon>
    </lineage>
</organism>
<dbReference type="Proteomes" id="UP000886998">
    <property type="component" value="Unassembled WGS sequence"/>
</dbReference>
<dbReference type="GO" id="GO:0016020">
    <property type="term" value="C:membrane"/>
    <property type="evidence" value="ECO:0007669"/>
    <property type="project" value="InterPro"/>
</dbReference>
<sequence>MEILNGSVVDCVKGTANYFYNAGGEPLAVNFSLTIFDLDEINTESMFCEQYHSSKSVHDFGITLYVTPLFQDFRMHGYVHSTWTDERLTMNGSEVNNGKCSSHIWTPDVVFETAKSSQIFGSTYLHITLDKVVNMAQRFALLFL</sequence>
<keyword evidence="3" id="KW-1185">Reference proteome</keyword>
<dbReference type="Pfam" id="PF02931">
    <property type="entry name" value="Neur_chan_LBD"/>
    <property type="match status" value="1"/>
</dbReference>
<comment type="caution">
    <text evidence="2">The sequence shown here is derived from an EMBL/GenBank/DDBJ whole genome shotgun (WGS) entry which is preliminary data.</text>
</comment>
<name>A0A8X6Y219_9ARAC</name>
<evidence type="ECO:0000313" key="2">
    <source>
        <dbReference type="EMBL" id="GFY64193.1"/>
    </source>
</evidence>
<feature type="domain" description="Neurotransmitter-gated ion-channel ligand-binding" evidence="1">
    <location>
        <begin position="71"/>
        <end position="124"/>
    </location>
</feature>
<dbReference type="Gene3D" id="2.70.170.10">
    <property type="entry name" value="Neurotransmitter-gated ion-channel ligand-binding domain"/>
    <property type="match status" value="1"/>
</dbReference>
<dbReference type="SUPFAM" id="SSF63712">
    <property type="entry name" value="Nicotinic receptor ligand binding domain-like"/>
    <property type="match status" value="1"/>
</dbReference>
<evidence type="ECO:0000313" key="3">
    <source>
        <dbReference type="Proteomes" id="UP000886998"/>
    </source>
</evidence>
<dbReference type="GO" id="GO:0005230">
    <property type="term" value="F:extracellular ligand-gated monoatomic ion channel activity"/>
    <property type="evidence" value="ECO:0007669"/>
    <property type="project" value="InterPro"/>
</dbReference>